<dbReference type="Proteomes" id="UP000253562">
    <property type="component" value="Unassembled WGS sequence"/>
</dbReference>
<comment type="caution">
    <text evidence="2">The sequence shown here is derived from an EMBL/GenBank/DDBJ whole genome shotgun (WGS) entry which is preliminary data.</text>
</comment>
<feature type="domain" description="DUF2314" evidence="1">
    <location>
        <begin position="1"/>
        <end position="112"/>
    </location>
</feature>
<dbReference type="InterPro" id="IPR018756">
    <property type="entry name" value="DUF2314"/>
</dbReference>
<evidence type="ECO:0000313" key="2">
    <source>
        <dbReference type="EMBL" id="RCS46144.1"/>
    </source>
</evidence>
<evidence type="ECO:0000313" key="3">
    <source>
        <dbReference type="Proteomes" id="UP000253562"/>
    </source>
</evidence>
<accession>A0A368KNX3</accession>
<organism evidence="2 3">
    <name type="scientific">Bremerella cremea</name>
    <dbReference type="NCBI Taxonomy" id="1031537"/>
    <lineage>
        <taxon>Bacteria</taxon>
        <taxon>Pseudomonadati</taxon>
        <taxon>Planctomycetota</taxon>
        <taxon>Planctomycetia</taxon>
        <taxon>Pirellulales</taxon>
        <taxon>Pirellulaceae</taxon>
        <taxon>Bremerella</taxon>
    </lineage>
</organism>
<gene>
    <name evidence="2" type="ORF">DTL42_16190</name>
</gene>
<sequence>MNQAIAKAKETVDKFIKVLKSGKGENFAVKAPIRDGEQVEHFWITNISYKDGKFIGQINNEPGMVKNVTLGQKWTISKKEISDWMYMRDNKIHGNYTLRPLLKTLPEAEAKKMRAILADP</sequence>
<evidence type="ECO:0000259" key="1">
    <source>
        <dbReference type="Pfam" id="PF10077"/>
    </source>
</evidence>
<name>A0A368KNX3_9BACT</name>
<dbReference type="AlphaFoldDB" id="A0A368KNX3"/>
<dbReference type="Pfam" id="PF10077">
    <property type="entry name" value="DUF2314"/>
    <property type="match status" value="1"/>
</dbReference>
<dbReference type="EMBL" id="QPEX01000033">
    <property type="protein sequence ID" value="RCS46144.1"/>
    <property type="molecule type" value="Genomic_DNA"/>
</dbReference>
<proteinExistence type="predicted"/>
<protein>
    <submittedName>
        <fullName evidence="2">DUF2314 domain-containing protein</fullName>
    </submittedName>
</protein>
<reference evidence="2 3" key="1">
    <citation type="submission" date="2018-07" db="EMBL/GenBank/DDBJ databases">
        <title>Comparative genomes isolates from brazilian mangrove.</title>
        <authorList>
            <person name="De Araujo J.E."/>
            <person name="Taketani R.G."/>
            <person name="Silva M.C.P."/>
            <person name="Lourenco M.V."/>
            <person name="Oliveira V.M."/>
            <person name="Andreote F.D."/>
        </authorList>
    </citation>
    <scope>NUCLEOTIDE SEQUENCE [LARGE SCALE GENOMIC DNA]</scope>
    <source>
        <strain evidence="2 3">HEX PRIS-MGV</strain>
    </source>
</reference>
<dbReference type="OrthoDB" id="121776at2"/>